<protein>
    <submittedName>
        <fullName evidence="1">Uncharacterized protein</fullName>
    </submittedName>
</protein>
<sequence length="785" mass="90583">MTYLELAAGPFRHLGVSEKVIQSELRKRGYRRHPTHKNPPVTEQIKEVRKEWAETHVHWTMEDWMSILWTNETRVKIGGHSREWVTRKDNAPPHAAARTMEEMGERVITPMSWPPNSPDLNPIEAVWDNMKNYIQLNYPSLGSGKKRSLDKLRLVVKEAWDSVSSEYFVKLIGTMPARLEENLSTFSERGERRFIMGDTEMSDGQQSTAGPAINLSIEDINKVTNLLNALKNAPPETQQFLNDLMEGKNPSTEFRPITDTPINPAPKQTISPLPTEPIRLDAKFEKWDGNSLTWMPHYYLLKMQCKIYQPLLVTDEAICMKIYESIPEPKRQQIRGYWIKCGRNDYYDWKEMLEVCHEEFFDRIEAQKAERKLLAMRQGESQIFRKFLQEWELQLEYAGGQEWPDSIKINNLRNALSNKIRDKYAVLDLPDNNYQGWVKIITRVAAIMEDTEGFIRRGEAQTTQFASRSGSLQREYLPGYAFKETLNSPPSGSTDQDGDTVMSGMKIDINTIAALIARLNSGVFNKDLADRLHLPRTKVSPRELRLATNSSDDLKIIVDEICWAEIDIDGKKSYICGYIIERLAHDLILGEPWMRLNDVLYRARDRTLYLEKDEHFVHTRGSVKPHMDISMVKHTEFAAYLKSFYTQKEQKSNKQCVSIFAASLNDINKMLAPKKKFTRKEILDKLPPQLHHYYQAFEPDKDDASDLPPHRPGIDIAIEIEKDNQGRDKDLPKGPLYGMSRDELLCLRKEITELLDRNWIRASSSPGGAPVLFVRKPGGGLRFLR</sequence>
<gene>
    <name evidence="1" type="ORF">MILVUS5_LOCUS27232</name>
</gene>
<evidence type="ECO:0000313" key="1">
    <source>
        <dbReference type="EMBL" id="CAJ2661541.1"/>
    </source>
</evidence>
<dbReference type="EMBL" id="CASHSV030000375">
    <property type="protein sequence ID" value="CAJ2661541.1"/>
    <property type="molecule type" value="Genomic_DNA"/>
</dbReference>
<comment type="caution">
    <text evidence="1">The sequence shown here is derived from an EMBL/GenBank/DDBJ whole genome shotgun (WGS) entry which is preliminary data.</text>
</comment>
<keyword evidence="2" id="KW-1185">Reference proteome</keyword>
<proteinExistence type="predicted"/>
<accession>A0ACB0KWS3</accession>
<dbReference type="Proteomes" id="UP001177021">
    <property type="component" value="Unassembled WGS sequence"/>
</dbReference>
<evidence type="ECO:0000313" key="2">
    <source>
        <dbReference type="Proteomes" id="UP001177021"/>
    </source>
</evidence>
<reference evidence="1" key="1">
    <citation type="submission" date="2023-10" db="EMBL/GenBank/DDBJ databases">
        <authorList>
            <person name="Rodriguez Cubillos JULIANA M."/>
            <person name="De Vega J."/>
        </authorList>
    </citation>
    <scope>NUCLEOTIDE SEQUENCE</scope>
</reference>
<name>A0ACB0KWS3_TRIPR</name>
<organism evidence="1 2">
    <name type="scientific">Trifolium pratense</name>
    <name type="common">Red clover</name>
    <dbReference type="NCBI Taxonomy" id="57577"/>
    <lineage>
        <taxon>Eukaryota</taxon>
        <taxon>Viridiplantae</taxon>
        <taxon>Streptophyta</taxon>
        <taxon>Embryophyta</taxon>
        <taxon>Tracheophyta</taxon>
        <taxon>Spermatophyta</taxon>
        <taxon>Magnoliopsida</taxon>
        <taxon>eudicotyledons</taxon>
        <taxon>Gunneridae</taxon>
        <taxon>Pentapetalae</taxon>
        <taxon>rosids</taxon>
        <taxon>fabids</taxon>
        <taxon>Fabales</taxon>
        <taxon>Fabaceae</taxon>
        <taxon>Papilionoideae</taxon>
        <taxon>50 kb inversion clade</taxon>
        <taxon>NPAAA clade</taxon>
        <taxon>Hologalegina</taxon>
        <taxon>IRL clade</taxon>
        <taxon>Trifolieae</taxon>
        <taxon>Trifolium</taxon>
    </lineage>
</organism>